<dbReference type="EMBL" id="QUMO01000004">
    <property type="protein sequence ID" value="REF84679.1"/>
    <property type="molecule type" value="Genomic_DNA"/>
</dbReference>
<protein>
    <submittedName>
        <fullName evidence="1">Uncharacterized protein</fullName>
    </submittedName>
</protein>
<reference evidence="1 2" key="1">
    <citation type="submission" date="2018-08" db="EMBL/GenBank/DDBJ databases">
        <title>Genomic Encyclopedia of Type Strains, Phase IV (KMG-IV): sequencing the most valuable type-strain genomes for metagenomic binning, comparative biology and taxonomic classification.</title>
        <authorList>
            <person name="Goeker M."/>
        </authorList>
    </citation>
    <scope>NUCLEOTIDE SEQUENCE [LARGE SCALE GENOMIC DNA]</scope>
    <source>
        <strain evidence="1 2">BW863</strain>
    </source>
</reference>
<evidence type="ECO:0000313" key="1">
    <source>
        <dbReference type="EMBL" id="REF84679.1"/>
    </source>
</evidence>
<dbReference type="AlphaFoldDB" id="A0A3D9Z0H2"/>
<proteinExistence type="predicted"/>
<evidence type="ECO:0000313" key="2">
    <source>
        <dbReference type="Proteomes" id="UP000256900"/>
    </source>
</evidence>
<sequence>MAERAAKQTVSIPDCFAEFAIGPAEGQTRWLAMTIVLPRAYFRCLARNLFSSNMVADFLPKTA</sequence>
<keyword evidence="2" id="KW-1185">Reference proteome</keyword>
<gene>
    <name evidence="1" type="ORF">DES32_2790</name>
</gene>
<comment type="caution">
    <text evidence="1">The sequence shown here is derived from an EMBL/GenBank/DDBJ whole genome shotgun (WGS) entry which is preliminary data.</text>
</comment>
<name>A0A3D9Z0H2_9HYPH</name>
<organism evidence="1 2">
    <name type="scientific">Methylovirgula ligni</name>
    <dbReference type="NCBI Taxonomy" id="569860"/>
    <lineage>
        <taxon>Bacteria</taxon>
        <taxon>Pseudomonadati</taxon>
        <taxon>Pseudomonadota</taxon>
        <taxon>Alphaproteobacteria</taxon>
        <taxon>Hyphomicrobiales</taxon>
        <taxon>Beijerinckiaceae</taxon>
        <taxon>Methylovirgula</taxon>
    </lineage>
</organism>
<dbReference type="Proteomes" id="UP000256900">
    <property type="component" value="Unassembled WGS sequence"/>
</dbReference>
<accession>A0A3D9Z0H2</accession>